<dbReference type="InterPro" id="IPR007197">
    <property type="entry name" value="rSAM"/>
</dbReference>
<evidence type="ECO:0000256" key="2">
    <source>
        <dbReference type="ARBA" id="ARBA00022723"/>
    </source>
</evidence>
<dbReference type="PANTHER" id="PTHR43273">
    <property type="entry name" value="ANAEROBIC SULFATASE-MATURATING ENZYME HOMOLOG ASLB-RELATED"/>
    <property type="match status" value="1"/>
</dbReference>
<dbReference type="Gene3D" id="3.20.20.70">
    <property type="entry name" value="Aldolase class I"/>
    <property type="match status" value="1"/>
</dbReference>
<dbReference type="NCBIfam" id="TIGR04269">
    <property type="entry name" value="SAM_SPASM_FxsB"/>
    <property type="match status" value="1"/>
</dbReference>
<evidence type="ECO:0000256" key="1">
    <source>
        <dbReference type="ARBA" id="ARBA00022691"/>
    </source>
</evidence>
<reference evidence="6 7" key="1">
    <citation type="submission" date="2024-10" db="EMBL/GenBank/DDBJ databases">
        <title>The Natural Products Discovery Center: Release of the First 8490 Sequenced Strains for Exploring Actinobacteria Biosynthetic Diversity.</title>
        <authorList>
            <person name="Kalkreuter E."/>
            <person name="Kautsar S.A."/>
            <person name="Yang D."/>
            <person name="Bader C.D."/>
            <person name="Teijaro C.N."/>
            <person name="Fluegel L."/>
            <person name="Davis C.M."/>
            <person name="Simpson J.R."/>
            <person name="Lauterbach L."/>
            <person name="Steele A.D."/>
            <person name="Gui C."/>
            <person name="Meng S."/>
            <person name="Li G."/>
            <person name="Viehrig K."/>
            <person name="Ye F."/>
            <person name="Su P."/>
            <person name="Kiefer A.F."/>
            <person name="Nichols A."/>
            <person name="Cepeda A.J."/>
            <person name="Yan W."/>
            <person name="Fan B."/>
            <person name="Jiang Y."/>
            <person name="Adhikari A."/>
            <person name="Zheng C.-J."/>
            <person name="Schuster L."/>
            <person name="Cowan T.M."/>
            <person name="Smanski M.J."/>
            <person name="Chevrette M.G."/>
            <person name="De Carvalho L.P.S."/>
            <person name="Shen B."/>
        </authorList>
    </citation>
    <scope>NUCLEOTIDE SEQUENCE [LARGE SCALE GENOMIC DNA]</scope>
    <source>
        <strain evidence="6 7">NPDC000087</strain>
    </source>
</reference>
<gene>
    <name evidence="6" type="ORF">ACFY35_22585</name>
</gene>
<dbReference type="SUPFAM" id="SSF102114">
    <property type="entry name" value="Radical SAM enzymes"/>
    <property type="match status" value="1"/>
</dbReference>
<dbReference type="SFLD" id="SFLDS00029">
    <property type="entry name" value="Radical_SAM"/>
    <property type="match status" value="1"/>
</dbReference>
<organism evidence="6 7">
    <name type="scientific">Paractinoplanes globisporus</name>
    <dbReference type="NCBI Taxonomy" id="113565"/>
    <lineage>
        <taxon>Bacteria</taxon>
        <taxon>Bacillati</taxon>
        <taxon>Actinomycetota</taxon>
        <taxon>Actinomycetes</taxon>
        <taxon>Micromonosporales</taxon>
        <taxon>Micromonosporaceae</taxon>
        <taxon>Paractinoplanes</taxon>
    </lineage>
</organism>
<evidence type="ECO:0000313" key="6">
    <source>
        <dbReference type="EMBL" id="MFF5292237.1"/>
    </source>
</evidence>
<dbReference type="PROSITE" id="PS51918">
    <property type="entry name" value="RADICAL_SAM"/>
    <property type="match status" value="1"/>
</dbReference>
<evidence type="ECO:0000259" key="5">
    <source>
        <dbReference type="PROSITE" id="PS51918"/>
    </source>
</evidence>
<dbReference type="Proteomes" id="UP001602245">
    <property type="component" value="Unassembled WGS sequence"/>
</dbReference>
<evidence type="ECO:0000256" key="4">
    <source>
        <dbReference type="ARBA" id="ARBA00023014"/>
    </source>
</evidence>
<dbReference type="Pfam" id="PF04055">
    <property type="entry name" value="Radical_SAM"/>
    <property type="match status" value="1"/>
</dbReference>
<proteinExistence type="predicted"/>
<dbReference type="InterPro" id="IPR023867">
    <property type="entry name" value="Sulphatase_maturase_rSAM"/>
</dbReference>
<accession>A0ABW6WG24</accession>
<dbReference type="InterPro" id="IPR058240">
    <property type="entry name" value="rSAM_sf"/>
</dbReference>
<comment type="caution">
    <text evidence="6">The sequence shown here is derived from an EMBL/GenBank/DDBJ whole genome shotgun (WGS) entry which is preliminary data.</text>
</comment>
<keyword evidence="3" id="KW-0408">Iron</keyword>
<evidence type="ECO:0000313" key="7">
    <source>
        <dbReference type="Proteomes" id="UP001602245"/>
    </source>
</evidence>
<dbReference type="SFLD" id="SFLDG01072">
    <property type="entry name" value="dehydrogenase_like"/>
    <property type="match status" value="1"/>
</dbReference>
<name>A0ABW6WG24_9ACTN</name>
<dbReference type="InterPro" id="IPR013785">
    <property type="entry name" value="Aldolase_TIM"/>
</dbReference>
<sequence>MIPAIPFNEFVVKVASRCNLACDYCYVYEAADQSWRDQPRVMTDETFARVCAAIAAHADGPVSLVFHGGEPLLAGAATIERFAALARDIIGPVTLRLQTNGTLITAGFAAACARQGIRVAVSLDGGSAANDKHRVRPDGGSSFSRVRDGVALLAAERDVFAGFLCVVDASNDPVETYEALLEHRPPAVDFLLPHANWAAPPPHPGAYGDWLVAVFERWYRAPTRETRVRLFDDIVTLVLGGSVASETVGLAPVRVAVFETDGSIEQVDALKTAYPGAAALPIASLDAALREPGIVARQIGVSALADECLRCPVRDVCGGGNYVHRYDPARGFRAPSVYCADLLRLITHIAAAVRADVSRLSRAR</sequence>
<dbReference type="PANTHER" id="PTHR43273:SF8">
    <property type="entry name" value="RADICAL SAM DOMAIN PROTEIN"/>
    <property type="match status" value="1"/>
</dbReference>
<keyword evidence="7" id="KW-1185">Reference proteome</keyword>
<dbReference type="EMBL" id="JBIAZU010000004">
    <property type="protein sequence ID" value="MFF5292237.1"/>
    <property type="molecule type" value="Genomic_DNA"/>
</dbReference>
<keyword evidence="2" id="KW-0479">Metal-binding</keyword>
<evidence type="ECO:0000256" key="3">
    <source>
        <dbReference type="ARBA" id="ARBA00023004"/>
    </source>
</evidence>
<dbReference type="InterPro" id="IPR026335">
    <property type="entry name" value="rSAM_SPASM_FxsB"/>
</dbReference>
<protein>
    <submittedName>
        <fullName evidence="6">FxsB family cyclophane-forming radical SAM/SPASM peptide maturase</fullName>
    </submittedName>
</protein>
<dbReference type="SFLD" id="SFLDG01386">
    <property type="entry name" value="main_SPASM_domain-containing"/>
    <property type="match status" value="1"/>
</dbReference>
<keyword evidence="4" id="KW-0411">Iron-sulfur</keyword>
<keyword evidence="1" id="KW-0949">S-adenosyl-L-methionine</keyword>
<dbReference type="SFLD" id="SFLDG01067">
    <property type="entry name" value="SPASM/twitch_domain_containing"/>
    <property type="match status" value="1"/>
</dbReference>
<feature type="domain" description="Radical SAM core" evidence="5">
    <location>
        <begin position="4"/>
        <end position="229"/>
    </location>
</feature>
<dbReference type="RefSeq" id="WP_020510119.1">
    <property type="nucleotide sequence ID" value="NZ_JBIAZU010000004.1"/>
</dbReference>
<dbReference type="CDD" id="cd01335">
    <property type="entry name" value="Radical_SAM"/>
    <property type="match status" value="1"/>
</dbReference>